<evidence type="ECO:0000313" key="3">
    <source>
        <dbReference type="Proteomes" id="UP000787419"/>
    </source>
</evidence>
<keyword evidence="1" id="KW-1133">Transmembrane helix</keyword>
<dbReference type="AlphaFoldDB" id="A0A9D5WUD7"/>
<gene>
    <name evidence="2" type="ORF">HXN55_03505</name>
</gene>
<dbReference type="RefSeq" id="WP_278489459.1">
    <property type="nucleotide sequence ID" value="NZ_JABZTM010000025.1"/>
</dbReference>
<protein>
    <submittedName>
        <fullName evidence="2">Uncharacterized protein</fullName>
    </submittedName>
</protein>
<dbReference type="EMBL" id="JABZTM010000025">
    <property type="protein sequence ID" value="MBF1446443.1"/>
    <property type="molecule type" value="Genomic_DNA"/>
</dbReference>
<reference evidence="2" key="1">
    <citation type="submission" date="2020-04" db="EMBL/GenBank/DDBJ databases">
        <title>Deep metagenomics examines the oral microbiome during advanced dental caries in children, revealing novel taxa and co-occurrences with host molecules.</title>
        <authorList>
            <person name="Baker J.L."/>
            <person name="Morton J.T."/>
            <person name="Dinis M."/>
            <person name="Alvarez R."/>
            <person name="Tran N.C."/>
            <person name="Knight R."/>
            <person name="Edlund A."/>
        </authorList>
    </citation>
    <scope>NUCLEOTIDE SEQUENCE</scope>
    <source>
        <strain evidence="2">JCVI_32_bin.50</strain>
    </source>
</reference>
<proteinExistence type="predicted"/>
<comment type="caution">
    <text evidence="2">The sequence shown here is derived from an EMBL/GenBank/DDBJ whole genome shotgun (WGS) entry which is preliminary data.</text>
</comment>
<sequence length="91" mass="9998">MRKLIQCLAAICTDKYLHYLCGLGIAQLVAQILAHHLAWWLAFFLGFITSVVAGLLKEWYDRHHGGTPEMSDALATTYGGLLGVILLLASL</sequence>
<name>A0A9D5WUD7_9BACT</name>
<evidence type="ECO:0000256" key="1">
    <source>
        <dbReference type="SAM" id="Phobius"/>
    </source>
</evidence>
<keyword evidence="1" id="KW-0812">Transmembrane</keyword>
<organism evidence="2 3">
    <name type="scientific">Prevotella nigrescens</name>
    <dbReference type="NCBI Taxonomy" id="28133"/>
    <lineage>
        <taxon>Bacteria</taxon>
        <taxon>Pseudomonadati</taxon>
        <taxon>Bacteroidota</taxon>
        <taxon>Bacteroidia</taxon>
        <taxon>Bacteroidales</taxon>
        <taxon>Prevotellaceae</taxon>
        <taxon>Prevotella</taxon>
    </lineage>
</organism>
<keyword evidence="1" id="KW-0472">Membrane</keyword>
<feature type="transmembrane region" description="Helical" evidence="1">
    <location>
        <begin position="40"/>
        <end position="60"/>
    </location>
</feature>
<dbReference type="Proteomes" id="UP000787419">
    <property type="component" value="Unassembled WGS sequence"/>
</dbReference>
<evidence type="ECO:0000313" key="2">
    <source>
        <dbReference type="EMBL" id="MBF1446443.1"/>
    </source>
</evidence>
<accession>A0A9D5WUD7</accession>
<feature type="transmembrane region" description="Helical" evidence="1">
    <location>
        <begin position="72"/>
        <end position="90"/>
    </location>
</feature>